<protein>
    <submittedName>
        <fullName evidence="2">Uncharacterized protein</fullName>
    </submittedName>
</protein>
<evidence type="ECO:0000256" key="1">
    <source>
        <dbReference type="SAM" id="SignalP"/>
    </source>
</evidence>
<gene>
    <name evidence="2" type="ORF">HC176_07750</name>
</gene>
<accession>A0ABX1DDG5</accession>
<dbReference type="Proteomes" id="UP000760545">
    <property type="component" value="Unassembled WGS sequence"/>
</dbReference>
<comment type="caution">
    <text evidence="2">The sequence shown here is derived from an EMBL/GenBank/DDBJ whole genome shotgun (WGS) entry which is preliminary data.</text>
</comment>
<organism evidence="2 3">
    <name type="scientific">Tamlana crocina</name>
    <dbReference type="NCBI Taxonomy" id="393006"/>
    <lineage>
        <taxon>Bacteria</taxon>
        <taxon>Pseudomonadati</taxon>
        <taxon>Bacteroidota</taxon>
        <taxon>Flavobacteriia</taxon>
        <taxon>Flavobacteriales</taxon>
        <taxon>Flavobacteriaceae</taxon>
        <taxon>Tamlana</taxon>
    </lineage>
</organism>
<proteinExistence type="predicted"/>
<feature type="signal peptide" evidence="1">
    <location>
        <begin position="1"/>
        <end position="22"/>
    </location>
</feature>
<dbReference type="EMBL" id="JAAVJS010000008">
    <property type="protein sequence ID" value="NJX15382.1"/>
    <property type="molecule type" value="Genomic_DNA"/>
</dbReference>
<evidence type="ECO:0000313" key="3">
    <source>
        <dbReference type="Proteomes" id="UP000760545"/>
    </source>
</evidence>
<keyword evidence="3" id="KW-1185">Reference proteome</keyword>
<evidence type="ECO:0000313" key="2">
    <source>
        <dbReference type="EMBL" id="NJX15382.1"/>
    </source>
</evidence>
<sequence>MKKIVMLSGLFALCFFSASFVTSDGINDMYITNSDQEGLVVYASYDGKEDYGYSFVTKGKDGMEYTLTFQRVEESVLKAFDLNSEKLVGTKFKITFNKTIKVTKDEHGNDDEEEINTITLLEKV</sequence>
<dbReference type="RefSeq" id="WP_167917624.1">
    <property type="nucleotide sequence ID" value="NZ_JAAVJS010000008.1"/>
</dbReference>
<feature type="chain" id="PRO_5045224723" evidence="1">
    <location>
        <begin position="23"/>
        <end position="124"/>
    </location>
</feature>
<name>A0ABX1DDG5_9FLAO</name>
<keyword evidence="1" id="KW-0732">Signal</keyword>
<reference evidence="2 3" key="1">
    <citation type="submission" date="2020-03" db="EMBL/GenBank/DDBJ databases">
        <title>Tamlana sp. nov, isolated from XXX.</title>
        <authorList>
            <person name="Cao W.R."/>
        </authorList>
    </citation>
    <scope>NUCLEOTIDE SEQUENCE [LARGE SCALE GENOMIC DNA]</scope>
    <source>
        <strain evidence="2 3">HST1-43</strain>
    </source>
</reference>